<dbReference type="Proteomes" id="UP001163046">
    <property type="component" value="Unassembled WGS sequence"/>
</dbReference>
<dbReference type="PANTHER" id="PTHR46880">
    <property type="entry name" value="RAS-ASSOCIATING DOMAIN-CONTAINING PROTEIN"/>
    <property type="match status" value="1"/>
</dbReference>
<evidence type="ECO:0000313" key="3">
    <source>
        <dbReference type="Proteomes" id="UP001163046"/>
    </source>
</evidence>
<evidence type="ECO:0000313" key="2">
    <source>
        <dbReference type="EMBL" id="KAJ7374351.1"/>
    </source>
</evidence>
<keyword evidence="3" id="KW-1185">Reference proteome</keyword>
<reference evidence="2" key="1">
    <citation type="submission" date="2023-01" db="EMBL/GenBank/DDBJ databases">
        <title>Genome assembly of the deep-sea coral Lophelia pertusa.</title>
        <authorList>
            <person name="Herrera S."/>
            <person name="Cordes E."/>
        </authorList>
    </citation>
    <scope>NUCLEOTIDE SEQUENCE</scope>
    <source>
        <strain evidence="2">USNM1676648</strain>
        <tissue evidence="2">Polyp</tissue>
    </source>
</reference>
<comment type="caution">
    <text evidence="2">The sequence shown here is derived from an EMBL/GenBank/DDBJ whole genome shotgun (WGS) entry which is preliminary data.</text>
</comment>
<dbReference type="Pfam" id="PF02010">
    <property type="entry name" value="REJ"/>
    <property type="match status" value="1"/>
</dbReference>
<proteinExistence type="predicted"/>
<sequence length="422" mass="46472">MSVSQTGSCTIEPSVGHSLNTTFNINCSGWNSLYPPLRYEFRYTLQNGLHGLLYKGHKGVYRTVLIRGISAIKALVIDSNGIAKEFQLNVSVYPPSVKTCKEWIGEIKSANSSRDKRFAALTALESLSSVDGNLESCHQIARIVLDLISSIEVKTGNDILTLPLIVGTMLDRFNNLSTAALLSTANILKKIVVNASTSLKTSGSERNLNLTLLVENIIFSIGKAMKISSEKAHLTNLNTVTANMMVSPMLIRGMWRSTYEVDHFTSGPTTQSVDTQSRPTPQSQTTLTRCVTESVKKNCTRLFNTAFFLGYGREAIFRFSIAIKMQKRNGLSFMPGKDDEHSCSIFVHFLAEALRSDIKSILSLANFFAGEMDGSEARKTKDEKELIYCKVVVRGQPVELFLKCQKMADFGGVDAACTKASL</sequence>
<accession>A0A9X0CSY2</accession>
<dbReference type="PANTHER" id="PTHR46880:SF5">
    <property type="entry name" value="DUF4371 DOMAIN-CONTAINING PROTEIN"/>
    <property type="match status" value="1"/>
</dbReference>
<feature type="domain" description="PKD/REJ-like" evidence="1">
    <location>
        <begin position="5"/>
        <end position="108"/>
    </location>
</feature>
<evidence type="ECO:0000259" key="1">
    <source>
        <dbReference type="Pfam" id="PF02010"/>
    </source>
</evidence>
<dbReference type="OrthoDB" id="5987870at2759"/>
<dbReference type="AlphaFoldDB" id="A0A9X0CSY2"/>
<gene>
    <name evidence="2" type="primary">WDR76_2</name>
    <name evidence="2" type="ORF">OS493_007440</name>
</gene>
<organism evidence="2 3">
    <name type="scientific">Desmophyllum pertusum</name>
    <dbReference type="NCBI Taxonomy" id="174260"/>
    <lineage>
        <taxon>Eukaryota</taxon>
        <taxon>Metazoa</taxon>
        <taxon>Cnidaria</taxon>
        <taxon>Anthozoa</taxon>
        <taxon>Hexacorallia</taxon>
        <taxon>Scleractinia</taxon>
        <taxon>Caryophylliina</taxon>
        <taxon>Caryophylliidae</taxon>
        <taxon>Desmophyllum</taxon>
    </lineage>
</organism>
<name>A0A9X0CSY2_9CNID</name>
<dbReference type="InterPro" id="IPR002859">
    <property type="entry name" value="PKD/REJ-like"/>
</dbReference>
<protein>
    <submittedName>
        <fullName evidence="2">WD repeat-containing protein 76</fullName>
    </submittedName>
</protein>
<dbReference type="EMBL" id="MU826828">
    <property type="protein sequence ID" value="KAJ7374351.1"/>
    <property type="molecule type" value="Genomic_DNA"/>
</dbReference>